<gene>
    <name evidence="2" type="ORF">SAMN04488006_2268</name>
</gene>
<keyword evidence="3" id="KW-1185">Reference proteome</keyword>
<evidence type="ECO:0000313" key="3">
    <source>
        <dbReference type="Proteomes" id="UP000199312"/>
    </source>
</evidence>
<sequence length="365" mass="42622">MKRIIVSVTNDLVTDQRVHKSCTTLFNNGFDILLIGRKLKNSKQLTRSYKTKRIKLYFNKGFLFYAEYNIRLFLKLLFTKKDILLANDLDTLLPNYLISKLFSKNLVYDSHELFTEVPELINRPFKQNIWKFFESSILPRLNNQYTVCDSIATYYNTKYKTNFYTIRNFPLRDSKQDSTNFPFEINSCKIILYQGALNLGRGIELIIKTMLFLNNTILVIIGNGDIEKELIQKVINLNLENKVKFINKLNPAELKKITPLADLGISFEEDLGLNYRYALPNKLFDYIQAKVPVLVSDLPEMKNIVSKYKVGEVITDRTPKELASQINKILENGKDYYNTNLEIASKELIWEKESKKLIEIFKNLN</sequence>
<dbReference type="Pfam" id="PF00534">
    <property type="entry name" value="Glycos_transf_1"/>
    <property type="match status" value="1"/>
</dbReference>
<dbReference type="RefSeq" id="WP_177219188.1">
    <property type="nucleotide sequence ID" value="NZ_FOZP01000005.1"/>
</dbReference>
<dbReference type="GO" id="GO:0016757">
    <property type="term" value="F:glycosyltransferase activity"/>
    <property type="evidence" value="ECO:0007669"/>
    <property type="project" value="InterPro"/>
</dbReference>
<organism evidence="2 3">
    <name type="scientific">Lutibacter maritimus</name>
    <dbReference type="NCBI Taxonomy" id="593133"/>
    <lineage>
        <taxon>Bacteria</taxon>
        <taxon>Pseudomonadati</taxon>
        <taxon>Bacteroidota</taxon>
        <taxon>Flavobacteriia</taxon>
        <taxon>Flavobacteriales</taxon>
        <taxon>Flavobacteriaceae</taxon>
        <taxon>Lutibacter</taxon>
    </lineage>
</organism>
<dbReference type="Proteomes" id="UP000199312">
    <property type="component" value="Unassembled WGS sequence"/>
</dbReference>
<proteinExistence type="predicted"/>
<dbReference type="SUPFAM" id="SSF53756">
    <property type="entry name" value="UDP-Glycosyltransferase/glycogen phosphorylase"/>
    <property type="match status" value="1"/>
</dbReference>
<dbReference type="EMBL" id="FOZP01000005">
    <property type="protein sequence ID" value="SFS60133.1"/>
    <property type="molecule type" value="Genomic_DNA"/>
</dbReference>
<dbReference type="Gene3D" id="3.40.50.2000">
    <property type="entry name" value="Glycogen Phosphorylase B"/>
    <property type="match status" value="2"/>
</dbReference>
<evidence type="ECO:0000259" key="1">
    <source>
        <dbReference type="Pfam" id="PF00534"/>
    </source>
</evidence>
<accession>A0A1I6R615</accession>
<dbReference type="InterPro" id="IPR001296">
    <property type="entry name" value="Glyco_trans_1"/>
</dbReference>
<protein>
    <submittedName>
        <fullName evidence="2">Glycosyltransferase involved in cell wall bisynthesis</fullName>
    </submittedName>
</protein>
<reference evidence="3" key="1">
    <citation type="submission" date="2016-10" db="EMBL/GenBank/DDBJ databases">
        <authorList>
            <person name="Varghese N."/>
            <person name="Submissions S."/>
        </authorList>
    </citation>
    <scope>NUCLEOTIDE SEQUENCE [LARGE SCALE GENOMIC DNA]</scope>
    <source>
        <strain evidence="3">DSM 24450</strain>
    </source>
</reference>
<dbReference type="STRING" id="593133.SAMN04488006_2268"/>
<name>A0A1I6R615_9FLAO</name>
<keyword evidence="2" id="KW-0808">Transferase</keyword>
<dbReference type="AlphaFoldDB" id="A0A1I6R615"/>
<evidence type="ECO:0000313" key="2">
    <source>
        <dbReference type="EMBL" id="SFS60133.1"/>
    </source>
</evidence>
<feature type="domain" description="Glycosyl transferase family 1" evidence="1">
    <location>
        <begin position="189"/>
        <end position="336"/>
    </location>
</feature>